<feature type="region of interest" description="Disordered" evidence="1">
    <location>
        <begin position="1"/>
        <end position="50"/>
    </location>
</feature>
<gene>
    <name evidence="2" type="ORF">HMPREF0026_01911</name>
</gene>
<proteinExistence type="predicted"/>
<dbReference type="Proteomes" id="UP000018442">
    <property type="component" value="Unassembled WGS sequence"/>
</dbReference>
<dbReference type="AlphaFoldDB" id="D0SN51"/>
<evidence type="ECO:0000313" key="2">
    <source>
        <dbReference type="EMBL" id="EEY92365.1"/>
    </source>
</evidence>
<evidence type="ECO:0000313" key="3">
    <source>
        <dbReference type="Proteomes" id="UP000018442"/>
    </source>
</evidence>
<dbReference type="HOGENOM" id="CLU_207821_5_0_6"/>
<evidence type="ECO:0000256" key="1">
    <source>
        <dbReference type="SAM" id="MobiDB-lite"/>
    </source>
</evidence>
<sequence>MSKTASQPKAVQTNVTNMNNANRGTTGTNLAYDQNQGNRGKQLNPTYRSK</sequence>
<dbReference type="EMBL" id="GG705012">
    <property type="protein sequence ID" value="EEY92365.1"/>
    <property type="molecule type" value="Genomic_DNA"/>
</dbReference>
<accession>D0SN51</accession>
<dbReference type="RefSeq" id="WP_004951778.1">
    <property type="nucleotide sequence ID" value="NZ_GG705012.1"/>
</dbReference>
<protein>
    <submittedName>
        <fullName evidence="2">Uncharacterized protein</fullName>
    </submittedName>
</protein>
<name>D0SN51_ACIJU</name>
<reference evidence="3" key="1">
    <citation type="journal article" date="2012" name="PLoS ONE">
        <title>The success of Acinetobacter species; genetic, metabolic and virulence attributes.</title>
        <authorList>
            <person name="Peleg A.Y."/>
            <person name="de Breij A."/>
            <person name="Adams M.D."/>
            <person name="Cerqueira G.M."/>
            <person name="Mocali S."/>
            <person name="Galardini M."/>
            <person name="Nibbering P.H."/>
            <person name="Earl A.M."/>
            <person name="Ward D.V."/>
            <person name="Paterson D.L."/>
            <person name="Seifert H."/>
            <person name="Dijkshoorn L."/>
        </authorList>
    </citation>
    <scope>NUCLEOTIDE SEQUENCE [LARGE SCALE GENOMIC DNA]</scope>
    <source>
        <strain evidence="3">SH205</strain>
    </source>
</reference>
<organism evidence="2 3">
    <name type="scientific">Acinetobacter junii SH205</name>
    <dbReference type="NCBI Taxonomy" id="575587"/>
    <lineage>
        <taxon>Bacteria</taxon>
        <taxon>Pseudomonadati</taxon>
        <taxon>Pseudomonadota</taxon>
        <taxon>Gammaproteobacteria</taxon>
        <taxon>Moraxellales</taxon>
        <taxon>Moraxellaceae</taxon>
        <taxon>Acinetobacter</taxon>
    </lineage>
</organism>